<dbReference type="GO" id="GO:0008270">
    <property type="term" value="F:zinc ion binding"/>
    <property type="evidence" value="ECO:0007669"/>
    <property type="project" value="UniProtKB-KW"/>
</dbReference>
<evidence type="ECO:0000256" key="1">
    <source>
        <dbReference type="ARBA" id="ARBA00022771"/>
    </source>
</evidence>
<dbReference type="PROSITE" id="PS50119">
    <property type="entry name" value="ZF_BBOX"/>
    <property type="match status" value="1"/>
</dbReference>
<protein>
    <submittedName>
        <fullName evidence="7">E3 ubiquitin-protein ligase TRIM17-like</fullName>
    </submittedName>
</protein>
<keyword evidence="1 3" id="KW-0479">Metal-binding</keyword>
<keyword evidence="2" id="KW-0862">Zinc</keyword>
<dbReference type="AlphaFoldDB" id="A0A3Q0HA60"/>
<evidence type="ECO:0000256" key="2">
    <source>
        <dbReference type="ARBA" id="ARBA00022833"/>
    </source>
</evidence>
<evidence type="ECO:0000256" key="3">
    <source>
        <dbReference type="PROSITE-ProRule" id="PRU00024"/>
    </source>
</evidence>
<sequence length="307" mass="35063">MGLQSELEGHSMVYAETKILEKIIKGSIGSRLTEGNFLSAGQHDFVAGSSCLTNFVTFYDQVMHCLDKGDEVDVIYLDFKKAFDFISHDVFMAKLENCSHDRSTLSCRAGFQRGSFQLNTQLKNLVEKIKEQSLKPGKEQMVNQCVEHEEKLKLFCEEDGEAICVICRESQAHHGQKVLPIQEAANNYKNTVKQQRERIKSECEKLRCFVSEEEQRLLQRLEEEERETLQSLEENVAQLSKQSSSLHKLISEIEEKSLQTPAELLKDVRRTLDRSKDVKLQEAKAVSTELKTLCSIPGIVEMLRKCL</sequence>
<dbReference type="InParanoid" id="A0A3Q0HA60"/>
<gene>
    <name evidence="7" type="primary">LOC102385787</name>
</gene>
<feature type="coiled-coil region" evidence="4">
    <location>
        <begin position="185"/>
        <end position="249"/>
    </location>
</feature>
<dbReference type="KEGG" id="asn:102385787"/>
<dbReference type="RefSeq" id="XP_025068452.1">
    <property type="nucleotide sequence ID" value="XM_025212667.1"/>
</dbReference>
<proteinExistence type="predicted"/>
<dbReference type="SMART" id="SM00336">
    <property type="entry name" value="BBOX"/>
    <property type="match status" value="1"/>
</dbReference>
<evidence type="ECO:0000313" key="7">
    <source>
        <dbReference type="RefSeq" id="XP_025068452.1"/>
    </source>
</evidence>
<reference evidence="7" key="1">
    <citation type="submission" date="2025-08" db="UniProtKB">
        <authorList>
            <consortium name="RefSeq"/>
        </authorList>
    </citation>
    <scope>IDENTIFICATION</scope>
</reference>
<name>A0A3Q0HA60_ALLSI</name>
<evidence type="ECO:0000256" key="4">
    <source>
        <dbReference type="SAM" id="Coils"/>
    </source>
</evidence>
<dbReference type="GeneID" id="102385787"/>
<dbReference type="Proteomes" id="UP000189705">
    <property type="component" value="Unplaced"/>
</dbReference>
<keyword evidence="6" id="KW-1185">Reference proteome</keyword>
<dbReference type="InterPro" id="IPR000315">
    <property type="entry name" value="Znf_B-box"/>
</dbReference>
<organism evidence="6 7">
    <name type="scientific">Alligator sinensis</name>
    <name type="common">Chinese alligator</name>
    <dbReference type="NCBI Taxonomy" id="38654"/>
    <lineage>
        <taxon>Eukaryota</taxon>
        <taxon>Metazoa</taxon>
        <taxon>Chordata</taxon>
        <taxon>Craniata</taxon>
        <taxon>Vertebrata</taxon>
        <taxon>Euteleostomi</taxon>
        <taxon>Archelosauria</taxon>
        <taxon>Archosauria</taxon>
        <taxon>Crocodylia</taxon>
        <taxon>Alligatoridae</taxon>
        <taxon>Alligatorinae</taxon>
        <taxon>Alligator</taxon>
    </lineage>
</organism>
<dbReference type="PANTHER" id="PTHR24103">
    <property type="entry name" value="E3 UBIQUITIN-PROTEIN LIGASE TRIM"/>
    <property type="match status" value="1"/>
</dbReference>
<dbReference type="Pfam" id="PF00643">
    <property type="entry name" value="zf-B_box"/>
    <property type="match status" value="1"/>
</dbReference>
<dbReference type="InterPro" id="IPR050143">
    <property type="entry name" value="TRIM/RBCC"/>
</dbReference>
<feature type="domain" description="B box-type" evidence="5">
    <location>
        <begin position="140"/>
        <end position="181"/>
    </location>
</feature>
<evidence type="ECO:0000313" key="6">
    <source>
        <dbReference type="Proteomes" id="UP000189705"/>
    </source>
</evidence>
<evidence type="ECO:0000259" key="5">
    <source>
        <dbReference type="PROSITE" id="PS50119"/>
    </source>
</evidence>
<dbReference type="CDD" id="cd19760">
    <property type="entry name" value="Bbox2_TRIM4-like"/>
    <property type="match status" value="1"/>
</dbReference>
<keyword evidence="1 3" id="KW-0863">Zinc-finger</keyword>
<dbReference type="Gene3D" id="3.30.160.60">
    <property type="entry name" value="Classic Zinc Finger"/>
    <property type="match status" value="1"/>
</dbReference>
<dbReference type="SUPFAM" id="SSF57845">
    <property type="entry name" value="B-box zinc-binding domain"/>
    <property type="match status" value="1"/>
</dbReference>
<accession>A0A3Q0HA60</accession>
<keyword evidence="4" id="KW-0175">Coiled coil</keyword>